<keyword evidence="2" id="KW-1185">Reference proteome</keyword>
<protein>
    <submittedName>
        <fullName evidence="1">Uncharacterized protein</fullName>
    </submittedName>
</protein>
<dbReference type="Proteomes" id="UP000265520">
    <property type="component" value="Unassembled WGS sequence"/>
</dbReference>
<reference evidence="1 2" key="1">
    <citation type="journal article" date="2018" name="Front. Plant Sci.">
        <title>Red Clover (Trifolium pratense) and Zigzag Clover (T. medium) - A Picture of Genomic Similarities and Differences.</title>
        <authorList>
            <person name="Dluhosova J."/>
            <person name="Istvanek J."/>
            <person name="Nedelnik J."/>
            <person name="Repkova J."/>
        </authorList>
    </citation>
    <scope>NUCLEOTIDE SEQUENCE [LARGE SCALE GENOMIC DNA]</scope>
    <source>
        <strain evidence="2">cv. 10/8</strain>
        <tissue evidence="1">Leaf</tissue>
    </source>
</reference>
<evidence type="ECO:0000313" key="1">
    <source>
        <dbReference type="EMBL" id="MCI56786.1"/>
    </source>
</evidence>
<feature type="non-terminal residue" evidence="1">
    <location>
        <position position="21"/>
    </location>
</feature>
<organism evidence="1 2">
    <name type="scientific">Trifolium medium</name>
    <dbReference type="NCBI Taxonomy" id="97028"/>
    <lineage>
        <taxon>Eukaryota</taxon>
        <taxon>Viridiplantae</taxon>
        <taxon>Streptophyta</taxon>
        <taxon>Embryophyta</taxon>
        <taxon>Tracheophyta</taxon>
        <taxon>Spermatophyta</taxon>
        <taxon>Magnoliopsida</taxon>
        <taxon>eudicotyledons</taxon>
        <taxon>Gunneridae</taxon>
        <taxon>Pentapetalae</taxon>
        <taxon>rosids</taxon>
        <taxon>fabids</taxon>
        <taxon>Fabales</taxon>
        <taxon>Fabaceae</taxon>
        <taxon>Papilionoideae</taxon>
        <taxon>50 kb inversion clade</taxon>
        <taxon>NPAAA clade</taxon>
        <taxon>Hologalegina</taxon>
        <taxon>IRL clade</taxon>
        <taxon>Trifolieae</taxon>
        <taxon>Trifolium</taxon>
    </lineage>
</organism>
<accession>A0A392T9K9</accession>
<dbReference type="AlphaFoldDB" id="A0A392T9K9"/>
<sequence>MGACLRDESGSFVVAFSCHHS</sequence>
<proteinExistence type="predicted"/>
<name>A0A392T9K9_9FABA</name>
<evidence type="ECO:0000313" key="2">
    <source>
        <dbReference type="Proteomes" id="UP000265520"/>
    </source>
</evidence>
<dbReference type="EMBL" id="LXQA010518346">
    <property type="protein sequence ID" value="MCI56786.1"/>
    <property type="molecule type" value="Genomic_DNA"/>
</dbReference>
<comment type="caution">
    <text evidence="1">The sequence shown here is derived from an EMBL/GenBank/DDBJ whole genome shotgun (WGS) entry which is preliminary data.</text>
</comment>